<sequence>MILTKDEAWINRSDLLDNFQGVYNSIPDDQLRAQVNEYFLRRLSEDAKEEEIREAAAITIEQFPQVLDYYIRHKEETGDEAHKVSNSKVRDTEQQFIHQIRALVDQKLVGTEFYQEADDSFEESMRRLHYLKSVIEDQDGYRMFYHNGKPIHREADLQLMYKLTWCASIYDVNREVNNGRGPVDFKVSKGSRDKTLIEFKLASNSKLKQNMKHQVGVYEAANDTAKSIKAILYFSESEFRKVQTILAELGLSGRRDVVLIDACATNKPSASNVCDPQQGRLPWIE</sequence>
<dbReference type="AlphaFoldDB" id="N6Y573"/>
<organism evidence="1 2">
    <name type="scientific">Thauera aminoaromatica S2</name>
    <dbReference type="NCBI Taxonomy" id="1234381"/>
    <lineage>
        <taxon>Bacteria</taxon>
        <taxon>Pseudomonadati</taxon>
        <taxon>Pseudomonadota</taxon>
        <taxon>Betaproteobacteria</taxon>
        <taxon>Rhodocyclales</taxon>
        <taxon>Zoogloeaceae</taxon>
        <taxon>Thauera</taxon>
    </lineage>
</organism>
<name>N6Y573_THASP</name>
<evidence type="ECO:0000313" key="2">
    <source>
        <dbReference type="Proteomes" id="UP000013042"/>
    </source>
</evidence>
<reference evidence="1 2" key="1">
    <citation type="submission" date="2012-09" db="EMBL/GenBank/DDBJ databases">
        <title>Draft Genome Sequences of 6 Strains from Genus Thauera.</title>
        <authorList>
            <person name="Liu B."/>
            <person name="Shapleigh J.P."/>
            <person name="Frostegard A.H."/>
        </authorList>
    </citation>
    <scope>NUCLEOTIDE SEQUENCE [LARGE SCALE GENOMIC DNA]</scope>
    <source>
        <strain evidence="1 2">S2</strain>
    </source>
</reference>
<protein>
    <submittedName>
        <fullName evidence="1">Uncharacterized protein</fullName>
    </submittedName>
</protein>
<dbReference type="RefSeq" id="WP_004303620.1">
    <property type="nucleotide sequence ID" value="NZ_AMXD01000029.1"/>
</dbReference>
<proteinExistence type="predicted"/>
<evidence type="ECO:0000313" key="1">
    <source>
        <dbReference type="EMBL" id="ENO86730.1"/>
    </source>
</evidence>
<accession>N6Y573</accession>
<dbReference type="Proteomes" id="UP000013042">
    <property type="component" value="Unassembled WGS sequence"/>
</dbReference>
<gene>
    <name evidence="1" type="ORF">C665_06849</name>
</gene>
<comment type="caution">
    <text evidence="1">The sequence shown here is derived from an EMBL/GenBank/DDBJ whole genome shotgun (WGS) entry which is preliminary data.</text>
</comment>
<dbReference type="EMBL" id="AMXD01000029">
    <property type="protein sequence ID" value="ENO86730.1"/>
    <property type="molecule type" value="Genomic_DNA"/>
</dbReference>